<keyword evidence="10" id="KW-0443">Lipid metabolism</keyword>
<evidence type="ECO:0000259" key="17">
    <source>
        <dbReference type="Pfam" id="PF08009"/>
    </source>
</evidence>
<dbReference type="InterPro" id="IPR048254">
    <property type="entry name" value="CDP_ALCOHOL_P_TRANSF_CS"/>
</dbReference>
<evidence type="ECO:0000256" key="16">
    <source>
        <dbReference type="SAM" id="Phobius"/>
    </source>
</evidence>
<evidence type="ECO:0000256" key="6">
    <source>
        <dbReference type="ARBA" id="ARBA00022516"/>
    </source>
</evidence>
<evidence type="ECO:0000256" key="14">
    <source>
        <dbReference type="ARBA" id="ARBA00032361"/>
    </source>
</evidence>
<comment type="subcellular location">
    <subcellularLocation>
        <location evidence="2">Endomembrane system</location>
        <topology evidence="2">Multi-pass membrane protein</topology>
    </subcellularLocation>
</comment>
<accession>A0A2T4Z5I5</accession>
<comment type="caution">
    <text evidence="18">The sequence shown here is derived from an EMBL/GenBank/DDBJ whole genome shotgun (WGS) entry which is preliminary data.</text>
</comment>
<evidence type="ECO:0000256" key="10">
    <source>
        <dbReference type="ARBA" id="ARBA00023098"/>
    </source>
</evidence>
<keyword evidence="11 16" id="KW-0472">Membrane</keyword>
<dbReference type="GO" id="GO:0008654">
    <property type="term" value="P:phospholipid biosynthetic process"/>
    <property type="evidence" value="ECO:0007669"/>
    <property type="project" value="UniProtKB-KW"/>
</dbReference>
<feature type="transmembrane region" description="Helical" evidence="16">
    <location>
        <begin position="114"/>
        <end position="132"/>
    </location>
</feature>
<evidence type="ECO:0000256" key="5">
    <source>
        <dbReference type="ARBA" id="ARBA00017171"/>
    </source>
</evidence>
<evidence type="ECO:0000256" key="8">
    <source>
        <dbReference type="ARBA" id="ARBA00022692"/>
    </source>
</evidence>
<evidence type="ECO:0000256" key="15">
    <source>
        <dbReference type="RuleBase" id="RU003750"/>
    </source>
</evidence>
<feature type="transmembrane region" description="Helical" evidence="16">
    <location>
        <begin position="27"/>
        <end position="49"/>
    </location>
</feature>
<evidence type="ECO:0000256" key="3">
    <source>
        <dbReference type="ARBA" id="ARBA00010441"/>
    </source>
</evidence>
<evidence type="ECO:0000256" key="13">
    <source>
        <dbReference type="ARBA" id="ARBA00023264"/>
    </source>
</evidence>
<keyword evidence="6" id="KW-0444">Lipid biosynthesis</keyword>
<dbReference type="AlphaFoldDB" id="A0A2T4Z5I5"/>
<keyword evidence="19" id="KW-1185">Reference proteome</keyword>
<name>A0A2T4Z5I5_9HYPH</name>
<dbReference type="PANTHER" id="PTHR14269">
    <property type="entry name" value="CDP-DIACYLGLYCEROL--GLYCEROL-3-PHOSPHATE 3-PHOSPHATIDYLTRANSFERASE-RELATED"/>
    <property type="match status" value="1"/>
</dbReference>
<dbReference type="Gene3D" id="1.20.120.1760">
    <property type="match status" value="1"/>
</dbReference>
<sequence length="281" mass="30337">MASLFQTFTPDNNEPPRRRFRPVPLRLLIPNLITLLALCAGLSAMRMALEGKFDFAVYLVLLAAILDSMDGRIARLMKGTSKFGAELDSLADFVSFGAGPALILYLWGMHQAGPIGWIAVLVFSICGALRLARFNVQIEDPNAPAWMANYFTGVPIPAGAILLLLPIYLERSGLPNLLSPPIVATAYTVLIALLMVSRVPVFSGKKLGAQIPRERVLPLFVIAIALVALLFSYPWEVLAVGSIAYLVSLAPVAMQARRLAREEEEAKRASAAEASSAPPPA</sequence>
<comment type="similarity">
    <text evidence="3 15">Belongs to the CDP-alcohol phosphatidyltransferase class-I family.</text>
</comment>
<dbReference type="EMBL" id="PZZL01000004">
    <property type="protein sequence ID" value="PTM57159.1"/>
    <property type="molecule type" value="Genomic_DNA"/>
</dbReference>
<dbReference type="InterPro" id="IPR043130">
    <property type="entry name" value="CDP-OH_PTrfase_TM_dom"/>
</dbReference>
<feature type="transmembrane region" description="Helical" evidence="16">
    <location>
        <begin position="216"/>
        <end position="233"/>
    </location>
</feature>
<evidence type="ECO:0000256" key="2">
    <source>
        <dbReference type="ARBA" id="ARBA00004127"/>
    </source>
</evidence>
<protein>
    <recommendedName>
        <fullName evidence="5">CDP-diacylglycerol--serine O-phosphatidyltransferase</fullName>
        <ecNumber evidence="4">2.7.8.8</ecNumber>
    </recommendedName>
    <alternativeName>
        <fullName evidence="14">Phosphatidylserine synthase</fullName>
    </alternativeName>
</protein>
<proteinExistence type="inferred from homology"/>
<evidence type="ECO:0000256" key="1">
    <source>
        <dbReference type="ARBA" id="ARBA00000287"/>
    </source>
</evidence>
<dbReference type="EC" id="2.7.8.8" evidence="4"/>
<evidence type="ECO:0000256" key="12">
    <source>
        <dbReference type="ARBA" id="ARBA00023209"/>
    </source>
</evidence>
<evidence type="ECO:0000313" key="18">
    <source>
        <dbReference type="EMBL" id="PTM57159.1"/>
    </source>
</evidence>
<dbReference type="GO" id="GO:0012505">
    <property type="term" value="C:endomembrane system"/>
    <property type="evidence" value="ECO:0007669"/>
    <property type="project" value="UniProtKB-SubCell"/>
</dbReference>
<feature type="transmembrane region" description="Helical" evidence="16">
    <location>
        <begin position="144"/>
        <end position="165"/>
    </location>
</feature>
<evidence type="ECO:0000256" key="9">
    <source>
        <dbReference type="ARBA" id="ARBA00022989"/>
    </source>
</evidence>
<dbReference type="NCBIfam" id="TIGR00473">
    <property type="entry name" value="pssA"/>
    <property type="match status" value="1"/>
</dbReference>
<feature type="transmembrane region" description="Helical" evidence="16">
    <location>
        <begin position="177"/>
        <end position="196"/>
    </location>
</feature>
<comment type="catalytic activity">
    <reaction evidence="1">
        <text>a CDP-1,2-diacyl-sn-glycerol + L-serine = a 1,2-diacyl-sn-glycero-3-phospho-L-serine + CMP + H(+)</text>
        <dbReference type="Rhea" id="RHEA:16913"/>
        <dbReference type="ChEBI" id="CHEBI:15378"/>
        <dbReference type="ChEBI" id="CHEBI:33384"/>
        <dbReference type="ChEBI" id="CHEBI:57262"/>
        <dbReference type="ChEBI" id="CHEBI:58332"/>
        <dbReference type="ChEBI" id="CHEBI:60377"/>
        <dbReference type="EC" id="2.7.8.8"/>
    </reaction>
</comment>
<dbReference type="OrthoDB" id="9777147at2"/>
<dbReference type="PROSITE" id="PS00379">
    <property type="entry name" value="CDP_ALCOHOL_P_TRANSF"/>
    <property type="match status" value="1"/>
</dbReference>
<evidence type="ECO:0000256" key="11">
    <source>
        <dbReference type="ARBA" id="ARBA00023136"/>
    </source>
</evidence>
<organism evidence="18 19">
    <name type="scientific">Phreatobacter oligotrophus</name>
    <dbReference type="NCBI Taxonomy" id="1122261"/>
    <lineage>
        <taxon>Bacteria</taxon>
        <taxon>Pseudomonadati</taxon>
        <taxon>Pseudomonadota</taxon>
        <taxon>Alphaproteobacteria</taxon>
        <taxon>Hyphomicrobiales</taxon>
        <taxon>Phreatobacteraceae</taxon>
        <taxon>Phreatobacter</taxon>
    </lineage>
</organism>
<evidence type="ECO:0000313" key="19">
    <source>
        <dbReference type="Proteomes" id="UP000241808"/>
    </source>
</evidence>
<dbReference type="GO" id="GO:0016020">
    <property type="term" value="C:membrane"/>
    <property type="evidence" value="ECO:0007669"/>
    <property type="project" value="InterPro"/>
</dbReference>
<keyword evidence="12" id="KW-0594">Phospholipid biosynthesis</keyword>
<keyword evidence="9 16" id="KW-1133">Transmembrane helix</keyword>
<dbReference type="Pfam" id="PF01066">
    <property type="entry name" value="CDP-OH_P_transf"/>
    <property type="match status" value="1"/>
</dbReference>
<dbReference type="InterPro" id="IPR004533">
    <property type="entry name" value="CDP-diaglyc--ser_O-PTrfase"/>
</dbReference>
<dbReference type="RefSeq" id="WP_108176957.1">
    <property type="nucleotide sequence ID" value="NZ_JAIESU010000007.1"/>
</dbReference>
<evidence type="ECO:0000256" key="4">
    <source>
        <dbReference type="ARBA" id="ARBA00013174"/>
    </source>
</evidence>
<gene>
    <name evidence="18" type="ORF">C8P69_104207</name>
</gene>
<feature type="domain" description="CDP-alcohol phosphatidyltransferase C-terminal" evidence="17">
    <location>
        <begin position="216"/>
        <end position="249"/>
    </location>
</feature>
<dbReference type="GO" id="GO:0003882">
    <property type="term" value="F:CDP-diacylglycerol-serine O-phosphatidyltransferase activity"/>
    <property type="evidence" value="ECO:0007669"/>
    <property type="project" value="UniProtKB-EC"/>
</dbReference>
<dbReference type="Proteomes" id="UP000241808">
    <property type="component" value="Unassembled WGS sequence"/>
</dbReference>
<dbReference type="PANTHER" id="PTHR14269:SF61">
    <property type="entry name" value="CDP-DIACYLGLYCEROL--SERINE O-PHOSPHATIDYLTRANSFERASE"/>
    <property type="match status" value="1"/>
</dbReference>
<keyword evidence="8 16" id="KW-0812">Transmembrane</keyword>
<reference evidence="18 19" key="1">
    <citation type="submission" date="2018-04" db="EMBL/GenBank/DDBJ databases">
        <title>Genomic Encyclopedia of Archaeal and Bacterial Type Strains, Phase II (KMG-II): from individual species to whole genera.</title>
        <authorList>
            <person name="Goeker M."/>
        </authorList>
    </citation>
    <scope>NUCLEOTIDE SEQUENCE [LARGE SCALE GENOMIC DNA]</scope>
    <source>
        <strain evidence="18 19">DSM 25521</strain>
    </source>
</reference>
<keyword evidence="7 15" id="KW-0808">Transferase</keyword>
<dbReference type="InterPro" id="IPR012616">
    <property type="entry name" value="CDP-OH_P_trans_C"/>
</dbReference>
<keyword evidence="13" id="KW-1208">Phospholipid metabolism</keyword>
<dbReference type="Pfam" id="PF08009">
    <property type="entry name" value="CDP-OH_P_tran_2"/>
    <property type="match status" value="1"/>
</dbReference>
<dbReference type="InterPro" id="IPR050324">
    <property type="entry name" value="CDP-alcohol_PTase-I"/>
</dbReference>
<dbReference type="InterPro" id="IPR000462">
    <property type="entry name" value="CDP-OH_P_trans"/>
</dbReference>
<evidence type="ECO:0000256" key="7">
    <source>
        <dbReference type="ARBA" id="ARBA00022679"/>
    </source>
</evidence>